<feature type="signal peptide" evidence="1">
    <location>
        <begin position="1"/>
        <end position="17"/>
    </location>
</feature>
<accession>A0A7W3JCM2</accession>
<sequence length="179" mass="18041">MSRRATAARGARTTALAAVSAAGALLLAACAPTTTTLDYDPSDGVGVSVLGEENRDLRGINLLVVAAAEGEPGNVLGALTNESADDATFTLQSPGAAPLVVEVPAGDTVYLNAEAGEPLLLDTVSAAPGDYLDAVLAVGGDTKEFQLPVFDGTLPEYADYVPVEAIEVVEPSASPSPSE</sequence>
<evidence type="ECO:0000313" key="3">
    <source>
        <dbReference type="Proteomes" id="UP000540568"/>
    </source>
</evidence>
<comment type="caution">
    <text evidence="2">The sequence shown here is derived from an EMBL/GenBank/DDBJ whole genome shotgun (WGS) entry which is preliminary data.</text>
</comment>
<gene>
    <name evidence="2" type="ORF">FHX71_004371</name>
</gene>
<protein>
    <recommendedName>
        <fullName evidence="4">Copper(I)-binding protein</fullName>
    </recommendedName>
</protein>
<dbReference type="PROSITE" id="PS51257">
    <property type="entry name" value="PROKAR_LIPOPROTEIN"/>
    <property type="match status" value="1"/>
</dbReference>
<dbReference type="Proteomes" id="UP000540568">
    <property type="component" value="Unassembled WGS sequence"/>
</dbReference>
<keyword evidence="1" id="KW-0732">Signal</keyword>
<evidence type="ECO:0008006" key="4">
    <source>
        <dbReference type="Google" id="ProtNLM"/>
    </source>
</evidence>
<evidence type="ECO:0000256" key="1">
    <source>
        <dbReference type="SAM" id="SignalP"/>
    </source>
</evidence>
<dbReference type="AlphaFoldDB" id="A0A7W3JCM2"/>
<dbReference type="RefSeq" id="WP_182619503.1">
    <property type="nucleotide sequence ID" value="NZ_BAAATF010000013.1"/>
</dbReference>
<dbReference type="EMBL" id="JACGWV010000002">
    <property type="protein sequence ID" value="MBA8810395.1"/>
    <property type="molecule type" value="Genomic_DNA"/>
</dbReference>
<keyword evidence="3" id="KW-1185">Reference proteome</keyword>
<name>A0A7W3JCM2_9MICO</name>
<reference evidence="2 3" key="1">
    <citation type="submission" date="2020-07" db="EMBL/GenBank/DDBJ databases">
        <title>Sequencing the genomes of 1000 actinobacteria strains.</title>
        <authorList>
            <person name="Klenk H.-P."/>
        </authorList>
    </citation>
    <scope>NUCLEOTIDE SEQUENCE [LARGE SCALE GENOMIC DNA]</scope>
    <source>
        <strain evidence="2 3">DSM 44121</strain>
    </source>
</reference>
<organism evidence="2 3">
    <name type="scientific">Promicromonospora sukumoe</name>
    <dbReference type="NCBI Taxonomy" id="88382"/>
    <lineage>
        <taxon>Bacteria</taxon>
        <taxon>Bacillati</taxon>
        <taxon>Actinomycetota</taxon>
        <taxon>Actinomycetes</taxon>
        <taxon>Micrococcales</taxon>
        <taxon>Promicromonosporaceae</taxon>
        <taxon>Promicromonospora</taxon>
    </lineage>
</organism>
<feature type="chain" id="PRO_5038570064" description="Copper(I)-binding protein" evidence="1">
    <location>
        <begin position="18"/>
        <end position="179"/>
    </location>
</feature>
<evidence type="ECO:0000313" key="2">
    <source>
        <dbReference type="EMBL" id="MBA8810395.1"/>
    </source>
</evidence>
<proteinExistence type="predicted"/>